<dbReference type="Pfam" id="PF20152">
    <property type="entry name" value="DUF6534"/>
    <property type="match status" value="1"/>
</dbReference>
<dbReference type="EMBL" id="JABBWE010000002">
    <property type="protein sequence ID" value="KAG1806581.1"/>
    <property type="molecule type" value="Genomic_DNA"/>
</dbReference>
<comment type="caution">
    <text evidence="3">The sequence shown here is derived from an EMBL/GenBank/DDBJ whole genome shotgun (WGS) entry which is preliminary data.</text>
</comment>
<evidence type="ECO:0000259" key="2">
    <source>
        <dbReference type="Pfam" id="PF20152"/>
    </source>
</evidence>
<feature type="transmembrane region" description="Helical" evidence="1">
    <location>
        <begin position="238"/>
        <end position="261"/>
    </location>
</feature>
<name>A0A9P7DYP2_9AGAM</name>
<accession>A0A9P7DYP2</accession>
<protein>
    <recommendedName>
        <fullName evidence="2">DUF6534 domain-containing protein</fullName>
    </recommendedName>
</protein>
<dbReference type="AlphaFoldDB" id="A0A9P7DYP2"/>
<dbReference type="PANTHER" id="PTHR40465:SF1">
    <property type="entry name" value="DUF6534 DOMAIN-CONTAINING PROTEIN"/>
    <property type="match status" value="1"/>
</dbReference>
<feature type="transmembrane region" description="Helical" evidence="1">
    <location>
        <begin position="127"/>
        <end position="150"/>
    </location>
</feature>
<feature type="transmembrane region" description="Helical" evidence="1">
    <location>
        <begin position="61"/>
        <end position="82"/>
    </location>
</feature>
<keyword evidence="1" id="KW-0472">Membrane</keyword>
<sequence length="352" mass="39598">MLNASQPTVDIVTDRTTHALEEPPGAILVGVFIQFFFQGIIVIEAGQYYEVCYEDSWGRNLFVAFVTLLSVAQTAFEGYIAWKANVDRKTLLMIPRAWFALFLNGFISGTNKLFLLRRCWRVTKGSWWIAVLFAFTITTYGANILIAVAFSRLSVVNPKPSDVILSVIAFSYWTTAVLVIDVILSVILAYFLWKNKTGVHHLDRALLRFCAVATESAVWPSLCIAVCAGLFFSHNKNANRLVFVFLLQTGKLYTLSILRTLNAKVKLRERMKSDDFARGSLGNWSWRQADSGLDREMSMSAAHERSSFRAATSGRLSSISIGPSERNVMDSRIQHLQSPMPIHSYLTDFHST</sequence>
<evidence type="ECO:0000313" key="3">
    <source>
        <dbReference type="EMBL" id="KAG1806581.1"/>
    </source>
</evidence>
<keyword evidence="1" id="KW-1133">Transmembrane helix</keyword>
<feature type="transmembrane region" description="Helical" evidence="1">
    <location>
        <begin position="205"/>
        <end position="232"/>
    </location>
</feature>
<feature type="transmembrane region" description="Helical" evidence="1">
    <location>
        <begin position="170"/>
        <end position="193"/>
    </location>
</feature>
<reference evidence="3" key="1">
    <citation type="journal article" date="2020" name="New Phytol.">
        <title>Comparative genomics reveals dynamic genome evolution in host specialist ectomycorrhizal fungi.</title>
        <authorList>
            <person name="Lofgren L.A."/>
            <person name="Nguyen N.H."/>
            <person name="Vilgalys R."/>
            <person name="Ruytinx J."/>
            <person name="Liao H.L."/>
            <person name="Branco S."/>
            <person name="Kuo A."/>
            <person name="LaButti K."/>
            <person name="Lipzen A."/>
            <person name="Andreopoulos W."/>
            <person name="Pangilinan J."/>
            <person name="Riley R."/>
            <person name="Hundley H."/>
            <person name="Na H."/>
            <person name="Barry K."/>
            <person name="Grigoriev I.V."/>
            <person name="Stajich J.E."/>
            <person name="Kennedy P.G."/>
        </authorList>
    </citation>
    <scope>NUCLEOTIDE SEQUENCE</scope>
    <source>
        <strain evidence="3">S12</strain>
    </source>
</reference>
<evidence type="ECO:0000313" key="4">
    <source>
        <dbReference type="Proteomes" id="UP000719766"/>
    </source>
</evidence>
<keyword evidence="4" id="KW-1185">Reference proteome</keyword>
<organism evidence="3 4">
    <name type="scientific">Suillus plorans</name>
    <dbReference type="NCBI Taxonomy" id="116603"/>
    <lineage>
        <taxon>Eukaryota</taxon>
        <taxon>Fungi</taxon>
        <taxon>Dikarya</taxon>
        <taxon>Basidiomycota</taxon>
        <taxon>Agaricomycotina</taxon>
        <taxon>Agaricomycetes</taxon>
        <taxon>Agaricomycetidae</taxon>
        <taxon>Boletales</taxon>
        <taxon>Suillineae</taxon>
        <taxon>Suillaceae</taxon>
        <taxon>Suillus</taxon>
    </lineage>
</organism>
<dbReference type="InterPro" id="IPR045339">
    <property type="entry name" value="DUF6534"/>
</dbReference>
<feature type="transmembrane region" description="Helical" evidence="1">
    <location>
        <begin position="26"/>
        <end position="49"/>
    </location>
</feature>
<feature type="transmembrane region" description="Helical" evidence="1">
    <location>
        <begin position="97"/>
        <end position="115"/>
    </location>
</feature>
<keyword evidence="1" id="KW-0812">Transmembrane</keyword>
<dbReference type="OrthoDB" id="3251949at2759"/>
<proteinExistence type="predicted"/>
<gene>
    <name evidence="3" type="ORF">HD556DRAFT_1436526</name>
</gene>
<evidence type="ECO:0000256" key="1">
    <source>
        <dbReference type="SAM" id="Phobius"/>
    </source>
</evidence>
<dbReference type="GeneID" id="64599347"/>
<dbReference type="Proteomes" id="UP000719766">
    <property type="component" value="Unassembled WGS sequence"/>
</dbReference>
<dbReference type="PANTHER" id="PTHR40465">
    <property type="entry name" value="CHROMOSOME 1, WHOLE GENOME SHOTGUN SEQUENCE"/>
    <property type="match status" value="1"/>
</dbReference>
<feature type="domain" description="DUF6534" evidence="2">
    <location>
        <begin position="178"/>
        <end position="264"/>
    </location>
</feature>
<dbReference type="RefSeq" id="XP_041167052.1">
    <property type="nucleotide sequence ID" value="XM_041305583.1"/>
</dbReference>